<feature type="compositionally biased region" description="Basic and acidic residues" evidence="3">
    <location>
        <begin position="179"/>
        <end position="194"/>
    </location>
</feature>
<evidence type="ECO:0000256" key="4">
    <source>
        <dbReference type="SAM" id="SignalP"/>
    </source>
</evidence>
<keyword evidence="7" id="KW-1185">Reference proteome</keyword>
<dbReference type="Pfam" id="PF03759">
    <property type="entry name" value="PRONE"/>
    <property type="match status" value="1"/>
</dbReference>
<evidence type="ECO:0000313" key="7">
    <source>
        <dbReference type="Proteomes" id="UP001055439"/>
    </source>
</evidence>
<feature type="compositionally biased region" description="Polar residues" evidence="3">
    <location>
        <begin position="158"/>
        <end position="174"/>
    </location>
</feature>
<evidence type="ECO:0000259" key="5">
    <source>
        <dbReference type="PROSITE" id="PS51334"/>
    </source>
</evidence>
<feature type="region of interest" description="Disordered" evidence="3">
    <location>
        <begin position="158"/>
        <end position="235"/>
    </location>
</feature>
<evidence type="ECO:0000256" key="1">
    <source>
        <dbReference type="ARBA" id="ARBA00022658"/>
    </source>
</evidence>
<feature type="compositionally biased region" description="Basic and acidic residues" evidence="3">
    <location>
        <begin position="209"/>
        <end position="229"/>
    </location>
</feature>
<dbReference type="InterPro" id="IPR038937">
    <property type="entry name" value="RopGEF"/>
</dbReference>
<dbReference type="Proteomes" id="UP001055439">
    <property type="component" value="Chromosome 3"/>
</dbReference>
<dbReference type="EMBL" id="CP097505">
    <property type="protein sequence ID" value="URD91944.1"/>
    <property type="molecule type" value="Genomic_DNA"/>
</dbReference>
<feature type="signal peptide" evidence="4">
    <location>
        <begin position="1"/>
        <end position="20"/>
    </location>
</feature>
<sequence length="260" mass="29595">MFYRMVLSWVLLNATQNGRASLGDAIYRCITDDAFDPEQFLESMDLSTEHKVLDLKNRIEASIIIWMRKMHNKDAKSSWGSAVSMEKREQFEERAEAILHLIKQRFPGIPQSALDTSKIQYAKDVGQSILESYSRILESLAFAVMSQIEDVLRADSLTQDPSHARSGTRQSLTDSEPGPVKKLDPKEEMEKLKEAPNSMTLSDFMGWHFDPDSETEKKNSESSEGDAKIKKPPNIVTTKKLSYIEKLENLRSLRSPTARH</sequence>
<gene>
    <name evidence="6" type="ORF">MUK42_32838</name>
</gene>
<evidence type="ECO:0000256" key="3">
    <source>
        <dbReference type="SAM" id="MobiDB-lite"/>
    </source>
</evidence>
<proteinExistence type="predicted"/>
<evidence type="ECO:0000256" key="2">
    <source>
        <dbReference type="PROSITE-ProRule" id="PRU00663"/>
    </source>
</evidence>
<dbReference type="PANTHER" id="PTHR33101">
    <property type="entry name" value="ROP GUANINE NUCLEOTIDE EXCHANGE FACTOR 1"/>
    <property type="match status" value="1"/>
</dbReference>
<dbReference type="AlphaFoldDB" id="A0A9E7F9L4"/>
<feature type="chain" id="PRO_5038716929" evidence="4">
    <location>
        <begin position="21"/>
        <end position="260"/>
    </location>
</feature>
<reference evidence="6" key="1">
    <citation type="submission" date="2022-05" db="EMBL/GenBank/DDBJ databases">
        <title>The Musa troglodytarum L. genome provides insights into the mechanism of non-climacteric behaviour and enrichment of carotenoids.</title>
        <authorList>
            <person name="Wang J."/>
        </authorList>
    </citation>
    <scope>NUCLEOTIDE SEQUENCE</scope>
    <source>
        <tissue evidence="6">Leaf</tissue>
    </source>
</reference>
<dbReference type="InterPro" id="IPR005512">
    <property type="entry name" value="PRONE_dom"/>
</dbReference>
<feature type="domain" description="PRONE" evidence="5">
    <location>
        <begin position="1"/>
        <end position="165"/>
    </location>
</feature>
<evidence type="ECO:0000313" key="6">
    <source>
        <dbReference type="EMBL" id="URD91944.1"/>
    </source>
</evidence>
<dbReference type="Gene3D" id="1.20.58.1310">
    <property type="entry name" value="PRONE domain, subdomain 2"/>
    <property type="match status" value="1"/>
</dbReference>
<dbReference type="PANTHER" id="PTHR33101:SF10">
    <property type="entry name" value="ROP GUANINE NUCLEOTIDE EXCHANGE FACTOR 12"/>
    <property type="match status" value="1"/>
</dbReference>
<dbReference type="PROSITE" id="PS51334">
    <property type="entry name" value="PRONE"/>
    <property type="match status" value="1"/>
</dbReference>
<name>A0A9E7F9L4_9LILI</name>
<accession>A0A9E7F9L4</accession>
<dbReference type="GO" id="GO:0005085">
    <property type="term" value="F:guanyl-nucleotide exchange factor activity"/>
    <property type="evidence" value="ECO:0007669"/>
    <property type="project" value="UniProtKB-UniRule"/>
</dbReference>
<dbReference type="OrthoDB" id="1053009at2759"/>
<protein>
    <submittedName>
        <fullName evidence="6">PRONE (Plant-specific Rop nucleotide exchanger)</fullName>
    </submittedName>
</protein>
<keyword evidence="4" id="KW-0732">Signal</keyword>
<dbReference type="FunFam" id="1.20.58.1310:FF:000001">
    <property type="entry name" value="Rop guanine nucleotide exchange factor 9"/>
    <property type="match status" value="1"/>
</dbReference>
<keyword evidence="1 2" id="KW-0344">Guanine-nucleotide releasing factor</keyword>
<organism evidence="6 7">
    <name type="scientific">Musa troglodytarum</name>
    <name type="common">fe'i banana</name>
    <dbReference type="NCBI Taxonomy" id="320322"/>
    <lineage>
        <taxon>Eukaryota</taxon>
        <taxon>Viridiplantae</taxon>
        <taxon>Streptophyta</taxon>
        <taxon>Embryophyta</taxon>
        <taxon>Tracheophyta</taxon>
        <taxon>Spermatophyta</taxon>
        <taxon>Magnoliopsida</taxon>
        <taxon>Liliopsida</taxon>
        <taxon>Zingiberales</taxon>
        <taxon>Musaceae</taxon>
        <taxon>Musa</taxon>
    </lineage>
</organism>